<organism evidence="1 2">
    <name type="scientific">Capsicum baccatum</name>
    <name type="common">Peruvian pepper</name>
    <dbReference type="NCBI Taxonomy" id="33114"/>
    <lineage>
        <taxon>Eukaryota</taxon>
        <taxon>Viridiplantae</taxon>
        <taxon>Streptophyta</taxon>
        <taxon>Embryophyta</taxon>
        <taxon>Tracheophyta</taxon>
        <taxon>Spermatophyta</taxon>
        <taxon>Magnoliopsida</taxon>
        <taxon>eudicotyledons</taxon>
        <taxon>Gunneridae</taxon>
        <taxon>Pentapetalae</taxon>
        <taxon>asterids</taxon>
        <taxon>lamiids</taxon>
        <taxon>Solanales</taxon>
        <taxon>Solanaceae</taxon>
        <taxon>Solanoideae</taxon>
        <taxon>Capsiceae</taxon>
        <taxon>Capsicum</taxon>
    </lineage>
</organism>
<dbReference type="Proteomes" id="UP000224567">
    <property type="component" value="Unassembled WGS sequence"/>
</dbReference>
<name>A0A2G2XC20_CAPBA</name>
<accession>A0A2G2XC20</accession>
<evidence type="ECO:0000313" key="1">
    <source>
        <dbReference type="EMBL" id="PHT55056.1"/>
    </source>
</evidence>
<dbReference type="EMBL" id="MLFT02000002">
    <property type="protein sequence ID" value="PHT55056.1"/>
    <property type="molecule type" value="Genomic_DNA"/>
</dbReference>
<evidence type="ECO:0000313" key="2">
    <source>
        <dbReference type="Proteomes" id="UP000224567"/>
    </source>
</evidence>
<sequence>MCQSLAHPGPILRRSSRRNIVFCDEANATSSPIRASSLSIRVSFTCPTCILSFPSAPSVHNTSIHLSSASEASKRSSLFRKGGCELIPAFAIPAHLVPVQFNFLSCPVFSIQAKIGKATSTTRPGRRLVPDSDVPMILDELLAKKVIDLPESKRPDKANSATAGEVAAPQSEFLGSPFQAWLQSLRAQQQLLGMGHQLEAVPDAGLQQW</sequence>
<reference evidence="1 2" key="1">
    <citation type="journal article" date="2017" name="Genome Biol.">
        <title>New reference genome sequences of hot pepper reveal the massive evolution of plant disease-resistance genes by retroduplication.</title>
        <authorList>
            <person name="Kim S."/>
            <person name="Park J."/>
            <person name="Yeom S.I."/>
            <person name="Kim Y.M."/>
            <person name="Seo E."/>
            <person name="Kim K.T."/>
            <person name="Kim M.S."/>
            <person name="Lee J.M."/>
            <person name="Cheong K."/>
            <person name="Shin H.S."/>
            <person name="Kim S.B."/>
            <person name="Han K."/>
            <person name="Lee J."/>
            <person name="Park M."/>
            <person name="Lee H.A."/>
            <person name="Lee H.Y."/>
            <person name="Lee Y."/>
            <person name="Oh S."/>
            <person name="Lee J.H."/>
            <person name="Choi E."/>
            <person name="Choi E."/>
            <person name="Lee S.E."/>
            <person name="Jeon J."/>
            <person name="Kim H."/>
            <person name="Choi G."/>
            <person name="Song H."/>
            <person name="Lee J."/>
            <person name="Lee S.C."/>
            <person name="Kwon J.K."/>
            <person name="Lee H.Y."/>
            <person name="Koo N."/>
            <person name="Hong Y."/>
            <person name="Kim R.W."/>
            <person name="Kang W.H."/>
            <person name="Huh J.H."/>
            <person name="Kang B.C."/>
            <person name="Yang T.J."/>
            <person name="Lee Y.H."/>
            <person name="Bennetzen J.L."/>
            <person name="Choi D."/>
        </authorList>
    </citation>
    <scope>NUCLEOTIDE SEQUENCE [LARGE SCALE GENOMIC DNA]</scope>
    <source>
        <strain evidence="2">cv. PBC81</strain>
    </source>
</reference>
<dbReference type="AlphaFoldDB" id="A0A2G2XC20"/>
<proteinExistence type="predicted"/>
<comment type="caution">
    <text evidence="1">The sequence shown here is derived from an EMBL/GenBank/DDBJ whole genome shotgun (WGS) entry which is preliminary data.</text>
</comment>
<protein>
    <submittedName>
        <fullName evidence="1">Uncharacterized protein</fullName>
    </submittedName>
</protein>
<reference evidence="2" key="2">
    <citation type="journal article" date="2017" name="J. Anim. Genet.">
        <title>Multiple reference genome sequences of hot pepper reveal the massive evolution of plant disease resistance genes by retroduplication.</title>
        <authorList>
            <person name="Kim S."/>
            <person name="Park J."/>
            <person name="Yeom S.-I."/>
            <person name="Kim Y.-M."/>
            <person name="Seo E."/>
            <person name="Kim K.-T."/>
            <person name="Kim M.-S."/>
            <person name="Lee J.M."/>
            <person name="Cheong K."/>
            <person name="Shin H.-S."/>
            <person name="Kim S.-B."/>
            <person name="Han K."/>
            <person name="Lee J."/>
            <person name="Park M."/>
            <person name="Lee H.-A."/>
            <person name="Lee H.-Y."/>
            <person name="Lee Y."/>
            <person name="Oh S."/>
            <person name="Lee J.H."/>
            <person name="Choi E."/>
            <person name="Choi E."/>
            <person name="Lee S.E."/>
            <person name="Jeon J."/>
            <person name="Kim H."/>
            <person name="Choi G."/>
            <person name="Song H."/>
            <person name="Lee J."/>
            <person name="Lee S.-C."/>
            <person name="Kwon J.-K."/>
            <person name="Lee H.-Y."/>
            <person name="Koo N."/>
            <person name="Hong Y."/>
            <person name="Kim R.W."/>
            <person name="Kang W.-H."/>
            <person name="Huh J.H."/>
            <person name="Kang B.-C."/>
            <person name="Yang T.-J."/>
            <person name="Lee Y.-H."/>
            <person name="Bennetzen J.L."/>
            <person name="Choi D."/>
        </authorList>
    </citation>
    <scope>NUCLEOTIDE SEQUENCE [LARGE SCALE GENOMIC DNA]</scope>
    <source>
        <strain evidence="2">cv. PBC81</strain>
    </source>
</reference>
<gene>
    <name evidence="1" type="ORF">CQW23_03542</name>
</gene>
<keyword evidence="2" id="KW-1185">Reference proteome</keyword>